<evidence type="ECO:0000256" key="1">
    <source>
        <dbReference type="SAM" id="MobiDB-lite"/>
    </source>
</evidence>
<comment type="caution">
    <text evidence="2">The sequence shown here is derived from an EMBL/GenBank/DDBJ whole genome shotgun (WGS) entry which is preliminary data.</text>
</comment>
<name>A0A401L7Y6_ASPAW</name>
<sequence length="84" mass="9093">MEAPAACVFHRLRLPGTFYRRDVVFPAEETPTDEASQATFAKSWIPDERAEGNNNSGHPSPAPNCPFSSIHVALSKPTTTIVGP</sequence>
<organism evidence="2 3">
    <name type="scientific">Aspergillus awamori</name>
    <name type="common">Black koji mold</name>
    <dbReference type="NCBI Taxonomy" id="105351"/>
    <lineage>
        <taxon>Eukaryota</taxon>
        <taxon>Fungi</taxon>
        <taxon>Dikarya</taxon>
        <taxon>Ascomycota</taxon>
        <taxon>Pezizomycotina</taxon>
        <taxon>Eurotiomycetes</taxon>
        <taxon>Eurotiomycetidae</taxon>
        <taxon>Eurotiales</taxon>
        <taxon>Aspergillaceae</taxon>
        <taxon>Aspergillus</taxon>
    </lineage>
</organism>
<evidence type="ECO:0000313" key="3">
    <source>
        <dbReference type="Proteomes" id="UP000286921"/>
    </source>
</evidence>
<gene>
    <name evidence="2" type="ORF">AAWM_10483</name>
</gene>
<evidence type="ECO:0000313" key="2">
    <source>
        <dbReference type="EMBL" id="GCB27598.1"/>
    </source>
</evidence>
<dbReference type="Proteomes" id="UP000286921">
    <property type="component" value="Unassembled WGS sequence"/>
</dbReference>
<reference evidence="2 3" key="1">
    <citation type="submission" date="2016-09" db="EMBL/GenBank/DDBJ databases">
        <title>Aspergillus awamori IFM 58123T.</title>
        <authorList>
            <person name="Kusuya Y."/>
            <person name="Shimizu M."/>
            <person name="Takahashi H."/>
            <person name="Yaguchi T."/>
        </authorList>
    </citation>
    <scope>NUCLEOTIDE SEQUENCE [LARGE SCALE GENOMIC DNA]</scope>
    <source>
        <strain evidence="2 3">IFM 58123</strain>
    </source>
</reference>
<protein>
    <submittedName>
        <fullName evidence="2">Uncharacterized protein</fullName>
    </submittedName>
</protein>
<dbReference type="AlphaFoldDB" id="A0A401L7Y6"/>
<accession>A0A401L7Y6</accession>
<proteinExistence type="predicted"/>
<feature type="region of interest" description="Disordered" evidence="1">
    <location>
        <begin position="45"/>
        <end position="68"/>
    </location>
</feature>
<keyword evidence="3" id="KW-1185">Reference proteome</keyword>
<dbReference type="EMBL" id="BDHI01000029">
    <property type="protein sequence ID" value="GCB27598.1"/>
    <property type="molecule type" value="Genomic_DNA"/>
</dbReference>